<dbReference type="Proteomes" id="UP000183257">
    <property type="component" value="Unassembled WGS sequence"/>
</dbReference>
<proteinExistence type="predicted"/>
<dbReference type="EMBL" id="FPIY01000001">
    <property type="protein sequence ID" value="SFW16533.1"/>
    <property type="molecule type" value="Genomic_DNA"/>
</dbReference>
<dbReference type="STRING" id="76595.SAMN05660313_00230"/>
<gene>
    <name evidence="1" type="ORF">SAMN05660313_00230</name>
</gene>
<evidence type="ECO:0008006" key="3">
    <source>
        <dbReference type="Google" id="ProtNLM"/>
    </source>
</evidence>
<name>A0A1K1M042_9FLAO</name>
<sequence length="356" mass="41482">MKNKAGLGSFFHSTDADKITDFNTLEYIPEYQLFYTGRHAMKYIFDKLISEQSIEKIWLPKYYCQHVTSWLQNCYSNIHFYTIDPFTTTHDLNVLDFATKNDIVLLNNFWGFFNYTIPTTANRPICIEDHSHGWLSTGCLTSTADYCVASLRKTLPIALGGILWQPNKEKIKKSNVEILPNTAFYNNWEAITTAMDLKKEYIATTVDSSAKDIYLGLIGASETYLQHQYDVVALKEEHKTYINSYIQKDYTSYKKQNFEYLLQHLNINSNFNILTDSKNTPFGLHLVFKDRATFLSLKAFLIGKDIYPSELWPGNEKTDSWSYLLNIHIDFRYNSTDMTHITTSINQWGMHFYENN</sequence>
<keyword evidence="2" id="KW-1185">Reference proteome</keyword>
<protein>
    <recommendedName>
        <fullName evidence="3">dTDP-4-amino-4,6-dideoxygalactose transaminase</fullName>
    </recommendedName>
</protein>
<organism evidence="1 2">
    <name type="scientific">Cellulophaga fucicola</name>
    <dbReference type="NCBI Taxonomy" id="76595"/>
    <lineage>
        <taxon>Bacteria</taxon>
        <taxon>Pseudomonadati</taxon>
        <taxon>Bacteroidota</taxon>
        <taxon>Flavobacteriia</taxon>
        <taxon>Flavobacteriales</taxon>
        <taxon>Flavobacteriaceae</taxon>
        <taxon>Cellulophaga</taxon>
    </lineage>
</organism>
<dbReference type="OrthoDB" id="8955051at2"/>
<dbReference type="AlphaFoldDB" id="A0A1K1M042"/>
<evidence type="ECO:0000313" key="2">
    <source>
        <dbReference type="Proteomes" id="UP000183257"/>
    </source>
</evidence>
<evidence type="ECO:0000313" key="1">
    <source>
        <dbReference type="EMBL" id="SFW16533.1"/>
    </source>
</evidence>
<dbReference type="RefSeq" id="WP_072301924.1">
    <property type="nucleotide sequence ID" value="NZ_FPIY01000001.1"/>
</dbReference>
<reference evidence="2" key="1">
    <citation type="submission" date="2016-11" db="EMBL/GenBank/DDBJ databases">
        <authorList>
            <person name="Varghese N."/>
            <person name="Submissions S."/>
        </authorList>
    </citation>
    <scope>NUCLEOTIDE SEQUENCE [LARGE SCALE GENOMIC DNA]</scope>
    <source>
        <strain evidence="2">DSM 24786</strain>
    </source>
</reference>
<accession>A0A1K1M042</accession>